<dbReference type="PANTHER" id="PTHR13789">
    <property type="entry name" value="MONOOXYGENASE"/>
    <property type="match status" value="1"/>
</dbReference>
<dbReference type="InterPro" id="IPR036188">
    <property type="entry name" value="FAD/NAD-bd_sf"/>
</dbReference>
<dbReference type="InterPro" id="IPR050493">
    <property type="entry name" value="FAD-dep_Monooxygenase_BioMet"/>
</dbReference>
<evidence type="ECO:0000256" key="2">
    <source>
        <dbReference type="ARBA" id="ARBA00023033"/>
    </source>
</evidence>
<comment type="caution">
    <text evidence="4">The sequence shown here is derived from an EMBL/GenBank/DDBJ whole genome shotgun (WGS) entry which is preliminary data.</text>
</comment>
<evidence type="ECO:0000313" key="4">
    <source>
        <dbReference type="EMBL" id="MEY8041235.1"/>
    </source>
</evidence>
<keyword evidence="1" id="KW-0560">Oxidoreductase</keyword>
<dbReference type="Pfam" id="PF01494">
    <property type="entry name" value="FAD_binding_3"/>
    <property type="match status" value="2"/>
</dbReference>
<gene>
    <name evidence="4" type="ORF">AB8O55_17670</name>
</gene>
<evidence type="ECO:0000256" key="1">
    <source>
        <dbReference type="ARBA" id="ARBA00023002"/>
    </source>
</evidence>
<dbReference type="PRINTS" id="PR00420">
    <property type="entry name" value="RNGMNOXGNASE"/>
</dbReference>
<dbReference type="InterPro" id="IPR002938">
    <property type="entry name" value="FAD-bd"/>
</dbReference>
<accession>A0ABV4CJF5</accession>
<proteinExistence type="predicted"/>
<name>A0ABV4CJF5_9PSEU</name>
<sequence length="397" mass="43391">MSRTEHVLVVGAGVAGLTAAICLDMAGIRATVHEARPEHADVGASYLIRNHGQRVLDRMGLLDEVNRHALPMPLRYFTLQGSSADEVVYPPSDMDHEEGGISQAVCIDRSTFVNILLAEARRRGVVIAYNKRLHTLEQGTDAVTAVFTDGSRAEGDVLIGADGRGSATRSVLFPHARLAYTGGWNVYGRSRTETLAAAPAAELVGGAAFMHTVQGLSCMAYRDDALDPANITWLLSGTTARKLPAKDFELADRQVLLKELEEGLRHRSPFFADIIRASVRTAPTQVFHLPPLPAWSQGRVALIGDTVHAADPMTGMGTTLALEDGMYVAKMLREHHYIDAFYYLHADRHQAAEEFNAELDPDRIDDNPSRALNSYRFDVNWDLADERPLSALLSAAP</sequence>
<dbReference type="RefSeq" id="WP_345366947.1">
    <property type="nucleotide sequence ID" value="NZ_BAABII010000017.1"/>
</dbReference>
<dbReference type="Gene3D" id="3.50.50.60">
    <property type="entry name" value="FAD/NAD(P)-binding domain"/>
    <property type="match status" value="1"/>
</dbReference>
<evidence type="ECO:0000313" key="5">
    <source>
        <dbReference type="Proteomes" id="UP001564626"/>
    </source>
</evidence>
<dbReference type="SUPFAM" id="SSF51905">
    <property type="entry name" value="FAD/NAD(P)-binding domain"/>
    <property type="match status" value="1"/>
</dbReference>
<dbReference type="PANTHER" id="PTHR13789:SF309">
    <property type="entry name" value="PUTATIVE (AFU_ORTHOLOGUE AFUA_6G14510)-RELATED"/>
    <property type="match status" value="1"/>
</dbReference>
<protein>
    <submittedName>
        <fullName evidence="4">NAD(P)/FAD-dependent oxidoreductase</fullName>
    </submittedName>
</protein>
<dbReference type="Proteomes" id="UP001564626">
    <property type="component" value="Unassembled WGS sequence"/>
</dbReference>
<reference evidence="4 5" key="1">
    <citation type="submission" date="2024-08" db="EMBL/GenBank/DDBJ databases">
        <title>Genome mining of Saccharopolyspora cebuensis PGLac3 from Nigerian medicinal plant.</title>
        <authorList>
            <person name="Ezeobiora C.E."/>
            <person name="Igbokwe N.H."/>
            <person name="Amin D.H."/>
            <person name="Mendie U.E."/>
        </authorList>
    </citation>
    <scope>NUCLEOTIDE SEQUENCE [LARGE SCALE GENOMIC DNA]</scope>
    <source>
        <strain evidence="4 5">PGLac3</strain>
    </source>
</reference>
<keyword evidence="2" id="KW-0503">Monooxygenase</keyword>
<keyword evidence="5" id="KW-1185">Reference proteome</keyword>
<organism evidence="4 5">
    <name type="scientific">Saccharopolyspora cebuensis</name>
    <dbReference type="NCBI Taxonomy" id="418759"/>
    <lineage>
        <taxon>Bacteria</taxon>
        <taxon>Bacillati</taxon>
        <taxon>Actinomycetota</taxon>
        <taxon>Actinomycetes</taxon>
        <taxon>Pseudonocardiales</taxon>
        <taxon>Pseudonocardiaceae</taxon>
        <taxon>Saccharopolyspora</taxon>
    </lineage>
</organism>
<evidence type="ECO:0000259" key="3">
    <source>
        <dbReference type="Pfam" id="PF01494"/>
    </source>
</evidence>
<feature type="domain" description="FAD-binding" evidence="3">
    <location>
        <begin position="6"/>
        <end position="171"/>
    </location>
</feature>
<feature type="domain" description="FAD-binding" evidence="3">
    <location>
        <begin position="294"/>
        <end position="334"/>
    </location>
</feature>
<dbReference type="EMBL" id="JBGEHV010000033">
    <property type="protein sequence ID" value="MEY8041235.1"/>
    <property type="molecule type" value="Genomic_DNA"/>
</dbReference>